<reference evidence="1" key="1">
    <citation type="submission" date="2021-03" db="EMBL/GenBank/DDBJ databases">
        <title>Evolutionary priming and transition to the ectomycorrhizal habit in an iconic lineage of mushroom-forming fungi: is preadaptation a requirement?</title>
        <authorList>
            <consortium name="DOE Joint Genome Institute"/>
            <person name="Looney B.P."/>
            <person name="Miyauchi S."/>
            <person name="Morin E."/>
            <person name="Drula E."/>
            <person name="Courty P.E."/>
            <person name="Chicoki N."/>
            <person name="Fauchery L."/>
            <person name="Kohler A."/>
            <person name="Kuo A."/>
            <person name="LaButti K."/>
            <person name="Pangilinan J."/>
            <person name="Lipzen A."/>
            <person name="Riley R."/>
            <person name="Andreopoulos W."/>
            <person name="He G."/>
            <person name="Johnson J."/>
            <person name="Barry K.W."/>
            <person name="Grigoriev I.V."/>
            <person name="Nagy L."/>
            <person name="Hibbett D."/>
            <person name="Henrissat B."/>
            <person name="Matheny P.B."/>
            <person name="Labbe J."/>
            <person name="Martin A.F."/>
        </authorList>
    </citation>
    <scope>NUCLEOTIDE SEQUENCE</scope>
    <source>
        <strain evidence="1">BPL698</strain>
    </source>
</reference>
<name>A0ACC0U1I3_9AGAM</name>
<gene>
    <name evidence="1" type="ORF">F5148DRAFT_387776</name>
</gene>
<evidence type="ECO:0000313" key="1">
    <source>
        <dbReference type="EMBL" id="KAI9455649.1"/>
    </source>
</evidence>
<comment type="caution">
    <text evidence="1">The sequence shown here is derived from an EMBL/GenBank/DDBJ whole genome shotgun (WGS) entry which is preliminary data.</text>
</comment>
<sequence length="448" mass="48358">MLRSITAAHRLLLHPRALSTVAPTATATVDSSLSAAEQPSSPAAAPAPTPDETTGHHQEGRTPNPTCMFVYPWHGMRSSAEGLAIARAVQDKCGRAKEVVFPRDPDSVNLFQPYFWLVYDDPAVRERLLDTSERISFRVPDLPRGDGNVGIEHMMRGLGLSTTEDDDAPRALAPDTETEAPKDAGDPPKGYKNVDVRVGLAYSRGPGEVFQRRRSRSASLPKGDDLPAFATTWLAFDGFSPESARGSHTPNLLRARTKWRDFAPQNALGNPPTDAAAMSPTEALAEPGTGTESAASKTRAQAEEARPSLEWTPILPSIRLTQRPGSAASPVPKSDTPVVAAAPDDLNSDLFTAITADAADPDPDVATPTTKPTGMECTRASVGSTMSRRDRILHLARQNARTPLPEPTGEPPLLPPPTEAEKLDEEAERRGKERTIRERLWRLVGGNY</sequence>
<keyword evidence="2" id="KW-1185">Reference proteome</keyword>
<proteinExistence type="predicted"/>
<evidence type="ECO:0000313" key="2">
    <source>
        <dbReference type="Proteomes" id="UP001207468"/>
    </source>
</evidence>
<dbReference type="Proteomes" id="UP001207468">
    <property type="component" value="Unassembled WGS sequence"/>
</dbReference>
<dbReference type="EMBL" id="JAGFNK010000247">
    <property type="protein sequence ID" value="KAI9455649.1"/>
    <property type="molecule type" value="Genomic_DNA"/>
</dbReference>
<organism evidence="1 2">
    <name type="scientific">Russula earlei</name>
    <dbReference type="NCBI Taxonomy" id="71964"/>
    <lineage>
        <taxon>Eukaryota</taxon>
        <taxon>Fungi</taxon>
        <taxon>Dikarya</taxon>
        <taxon>Basidiomycota</taxon>
        <taxon>Agaricomycotina</taxon>
        <taxon>Agaricomycetes</taxon>
        <taxon>Russulales</taxon>
        <taxon>Russulaceae</taxon>
        <taxon>Russula</taxon>
    </lineage>
</organism>
<accession>A0ACC0U1I3</accession>
<protein>
    <submittedName>
        <fullName evidence="1">Uncharacterized protein</fullName>
    </submittedName>
</protein>